<dbReference type="AlphaFoldDB" id="A0A7J7XAZ5"/>
<evidence type="ECO:0000313" key="2">
    <source>
        <dbReference type="Proteomes" id="UP000558488"/>
    </source>
</evidence>
<evidence type="ECO:0000313" key="1">
    <source>
        <dbReference type="EMBL" id="KAF6346897.1"/>
    </source>
</evidence>
<reference evidence="1 2" key="1">
    <citation type="journal article" date="2020" name="Nature">
        <title>Six reference-quality genomes reveal evolution of bat adaptations.</title>
        <authorList>
            <person name="Jebb D."/>
            <person name="Huang Z."/>
            <person name="Pippel M."/>
            <person name="Hughes G.M."/>
            <person name="Lavrichenko K."/>
            <person name="Devanna P."/>
            <person name="Winkler S."/>
            <person name="Jermiin L.S."/>
            <person name="Skirmuntt E.C."/>
            <person name="Katzourakis A."/>
            <person name="Burkitt-Gray L."/>
            <person name="Ray D.A."/>
            <person name="Sullivan K.A.M."/>
            <person name="Roscito J.G."/>
            <person name="Kirilenko B.M."/>
            <person name="Davalos L.M."/>
            <person name="Corthals A.P."/>
            <person name="Power M.L."/>
            <person name="Jones G."/>
            <person name="Ransome R.D."/>
            <person name="Dechmann D.K.N."/>
            <person name="Locatelli A.G."/>
            <person name="Puechmaille S.J."/>
            <person name="Fedrigo O."/>
            <person name="Jarvis E.D."/>
            <person name="Hiller M."/>
            <person name="Vernes S.C."/>
            <person name="Myers E.W."/>
            <person name="Teeling E.C."/>
        </authorList>
    </citation>
    <scope>NUCLEOTIDE SEQUENCE [LARGE SCALE GENOMIC DNA]</scope>
    <source>
        <strain evidence="1">MPipKuh1</strain>
        <tissue evidence="1">Flight muscle</tissue>
    </source>
</reference>
<dbReference type="Proteomes" id="UP000558488">
    <property type="component" value="Unassembled WGS sequence"/>
</dbReference>
<gene>
    <name evidence="1" type="ORF">mPipKuh1_010632</name>
</gene>
<organism evidence="1 2">
    <name type="scientific">Pipistrellus kuhlii</name>
    <name type="common">Kuhl's pipistrelle</name>
    <dbReference type="NCBI Taxonomy" id="59472"/>
    <lineage>
        <taxon>Eukaryota</taxon>
        <taxon>Metazoa</taxon>
        <taxon>Chordata</taxon>
        <taxon>Craniata</taxon>
        <taxon>Vertebrata</taxon>
        <taxon>Euteleostomi</taxon>
        <taxon>Mammalia</taxon>
        <taxon>Eutheria</taxon>
        <taxon>Laurasiatheria</taxon>
        <taxon>Chiroptera</taxon>
        <taxon>Yangochiroptera</taxon>
        <taxon>Vespertilionidae</taxon>
        <taxon>Pipistrellus</taxon>
    </lineage>
</organism>
<comment type="caution">
    <text evidence="1">The sequence shown here is derived from an EMBL/GenBank/DDBJ whole genome shotgun (WGS) entry which is preliminary data.</text>
</comment>
<proteinExistence type="predicted"/>
<protein>
    <submittedName>
        <fullName evidence="1">Uncharacterized protein</fullName>
    </submittedName>
</protein>
<sequence length="127" mass="14772">MSSVFGFGSPAAKNIQQIVYKLNESHYEVLETRHYLCCQTHLLQLFVMSGWGFIILKRRQELFFIEQESYKVAFLIFKKIKDNQICICYLSIQISKTTRDSYFLCCAFVLVLRGRRPGLEKAGCISI</sequence>
<dbReference type="EMBL" id="JACAGB010000008">
    <property type="protein sequence ID" value="KAF6346897.1"/>
    <property type="molecule type" value="Genomic_DNA"/>
</dbReference>
<accession>A0A7J7XAZ5</accession>
<name>A0A7J7XAZ5_PIPKU</name>
<keyword evidence="2" id="KW-1185">Reference proteome</keyword>